<proteinExistence type="predicted"/>
<name>A0ACD1GRT2_9EURO</name>
<dbReference type="Proteomes" id="UP000249661">
    <property type="component" value="Unassembled WGS sequence"/>
</dbReference>
<dbReference type="EMBL" id="KZ825023">
    <property type="protein sequence ID" value="RAH64039.1"/>
    <property type="molecule type" value="Genomic_DNA"/>
</dbReference>
<protein>
    <submittedName>
        <fullName evidence="1">Mating locus protein</fullName>
    </submittedName>
</protein>
<evidence type="ECO:0000313" key="1">
    <source>
        <dbReference type="EMBL" id="RAH64039.1"/>
    </source>
</evidence>
<gene>
    <name evidence="1" type="ORF">BO66DRAFT_465701</name>
</gene>
<evidence type="ECO:0000313" key="2">
    <source>
        <dbReference type="Proteomes" id="UP000249661"/>
    </source>
</evidence>
<keyword evidence="2" id="KW-1185">Reference proteome</keyword>
<sequence length="258" mass="29421">MAAEPNVLLRVIDELRTDASLDYQTRQRAAYISTSFSVHGNKFRLMAQAAALDVGEFEIPSPHLIHNSDENKQTLVELHGKNLQAVMSEYDVKPSIADFEGHPVNLFGMIDGDINTILEGQKLAKFHRALLKAETNANNDLSRATRKYGYHYIFRVGLSHYYLAKTIAEHVNFWKNDDRGVAYGAQTQALCYQAMETRICLTENAKNFMIRMTGSRPEDARRFWSFLEHQRAAYTVMRGCIALLEHFKSTSMDEDHAQ</sequence>
<accession>A0ACD1GRT2</accession>
<reference evidence="1" key="1">
    <citation type="submission" date="2018-02" db="EMBL/GenBank/DDBJ databases">
        <title>The genomes of Aspergillus section Nigri reveals drivers in fungal speciation.</title>
        <authorList>
            <consortium name="DOE Joint Genome Institute"/>
            <person name="Vesth T.C."/>
            <person name="Nybo J."/>
            <person name="Theobald S."/>
            <person name="Brandl J."/>
            <person name="Frisvad J.C."/>
            <person name="Nielsen K.F."/>
            <person name="Lyhne E.K."/>
            <person name="Kogle M.E."/>
            <person name="Kuo A."/>
            <person name="Riley R."/>
            <person name="Clum A."/>
            <person name="Nolan M."/>
            <person name="Lipzen A."/>
            <person name="Salamov A."/>
            <person name="Henrissat B."/>
            <person name="Wiebenga A."/>
            <person name="De vries R.P."/>
            <person name="Grigoriev I.V."/>
            <person name="Mortensen U.H."/>
            <person name="Andersen M.R."/>
            <person name="Baker S.E."/>
        </authorList>
    </citation>
    <scope>NUCLEOTIDE SEQUENCE</scope>
    <source>
        <strain evidence="1">CBS 121060</strain>
    </source>
</reference>
<organism evidence="1 2">
    <name type="scientific">Aspergillus aculeatinus CBS 121060</name>
    <dbReference type="NCBI Taxonomy" id="1448322"/>
    <lineage>
        <taxon>Eukaryota</taxon>
        <taxon>Fungi</taxon>
        <taxon>Dikarya</taxon>
        <taxon>Ascomycota</taxon>
        <taxon>Pezizomycotina</taxon>
        <taxon>Eurotiomycetes</taxon>
        <taxon>Eurotiomycetidae</taxon>
        <taxon>Eurotiales</taxon>
        <taxon>Aspergillaceae</taxon>
        <taxon>Aspergillus</taxon>
        <taxon>Aspergillus subgen. Circumdati</taxon>
    </lineage>
</organism>